<dbReference type="FunCoup" id="A0A1D2VB90">
    <property type="interactions" value="918"/>
</dbReference>
<dbReference type="GeneID" id="30964483"/>
<dbReference type="GO" id="GO:0003697">
    <property type="term" value="F:single-stranded DNA binding"/>
    <property type="evidence" value="ECO:0007669"/>
    <property type="project" value="EnsemblFungi"/>
</dbReference>
<evidence type="ECO:0000256" key="10">
    <source>
        <dbReference type="PIRSR" id="PIRSR009449-1"/>
    </source>
</evidence>
<accession>A0A1D2VB90</accession>
<feature type="domain" description="DNA primase large subunit C-terminal" evidence="11">
    <location>
        <begin position="328"/>
        <end position="504"/>
    </location>
</feature>
<comment type="function">
    <text evidence="9">DNA primase is the polymerase that synthesizes small RNA primers for the Okazaki fragments made during discontinuous DNA replication.</text>
</comment>
<gene>
    <name evidence="12" type="ORF">ASCRUDRAFT_38337</name>
</gene>
<dbReference type="EMBL" id="KV454488">
    <property type="protein sequence ID" value="ODV58964.1"/>
    <property type="molecule type" value="Genomic_DNA"/>
</dbReference>
<organism evidence="12 13">
    <name type="scientific">Ascoidea rubescens DSM 1968</name>
    <dbReference type="NCBI Taxonomy" id="1344418"/>
    <lineage>
        <taxon>Eukaryota</taxon>
        <taxon>Fungi</taxon>
        <taxon>Dikarya</taxon>
        <taxon>Ascomycota</taxon>
        <taxon>Saccharomycotina</taxon>
        <taxon>Saccharomycetes</taxon>
        <taxon>Ascoideaceae</taxon>
        <taxon>Ascoidea</taxon>
    </lineage>
</organism>
<dbReference type="Pfam" id="PF26466">
    <property type="entry name" value="DNA_primase_lrg_N"/>
    <property type="match status" value="1"/>
</dbReference>
<keyword evidence="5 9" id="KW-0479">Metal-binding</keyword>
<reference evidence="13" key="1">
    <citation type="submission" date="2016-05" db="EMBL/GenBank/DDBJ databases">
        <title>Comparative genomics of biotechnologically important yeasts.</title>
        <authorList>
            <consortium name="DOE Joint Genome Institute"/>
            <person name="Riley R."/>
            <person name="Haridas S."/>
            <person name="Wolfe K.H."/>
            <person name="Lopes M.R."/>
            <person name="Hittinger C.T."/>
            <person name="Goker M."/>
            <person name="Salamov A."/>
            <person name="Wisecaver J."/>
            <person name="Long T.M."/>
            <person name="Aerts A.L."/>
            <person name="Barry K."/>
            <person name="Choi C."/>
            <person name="Clum A."/>
            <person name="Coughlan A.Y."/>
            <person name="Deshpande S."/>
            <person name="Douglass A.P."/>
            <person name="Hanson S.J."/>
            <person name="Klenk H.-P."/>
            <person name="Labutti K."/>
            <person name="Lapidus A."/>
            <person name="Lindquist E."/>
            <person name="Lipzen A."/>
            <person name="Meier-Kolthoff J.P."/>
            <person name="Ohm R.A."/>
            <person name="Otillar R.P."/>
            <person name="Pangilinan J."/>
            <person name="Peng Y."/>
            <person name="Rokas A."/>
            <person name="Rosa C.A."/>
            <person name="Scheuner C."/>
            <person name="Sibirny A.A."/>
            <person name="Slot J.C."/>
            <person name="Stielow J.B."/>
            <person name="Sun H."/>
            <person name="Kurtzman C.P."/>
            <person name="Blackwell M."/>
            <person name="Grigoriev I.V."/>
            <person name="Jeffries T.W."/>
        </authorList>
    </citation>
    <scope>NUCLEOTIDE SEQUENCE [LARGE SCALE GENOMIC DNA]</scope>
    <source>
        <strain evidence="13">DSM 1968</strain>
    </source>
</reference>
<dbReference type="PIRSF" id="PIRSF009449">
    <property type="entry name" value="DNA_primase_large_subunit"/>
    <property type="match status" value="1"/>
</dbReference>
<evidence type="ECO:0000259" key="11">
    <source>
        <dbReference type="Pfam" id="PF04104"/>
    </source>
</evidence>
<keyword evidence="4 9" id="KW-0235">DNA replication</keyword>
<dbReference type="PANTHER" id="PTHR10537">
    <property type="entry name" value="DNA PRIMASE LARGE SUBUNIT"/>
    <property type="match status" value="1"/>
</dbReference>
<evidence type="ECO:0000256" key="5">
    <source>
        <dbReference type="ARBA" id="ARBA00022723"/>
    </source>
</evidence>
<dbReference type="GO" id="GO:0046872">
    <property type="term" value="F:metal ion binding"/>
    <property type="evidence" value="ECO:0007669"/>
    <property type="project" value="UniProtKB-UniRule"/>
</dbReference>
<keyword evidence="13" id="KW-1185">Reference proteome</keyword>
<dbReference type="InterPro" id="IPR007238">
    <property type="entry name" value="DNA_primase_lsu_euk/arc"/>
</dbReference>
<keyword evidence="3 9" id="KW-0639">Primosome</keyword>
<dbReference type="InterPro" id="IPR058560">
    <property type="entry name" value="DNA_primase_C"/>
</dbReference>
<evidence type="ECO:0000313" key="13">
    <source>
        <dbReference type="Proteomes" id="UP000095038"/>
    </source>
</evidence>
<dbReference type="GO" id="GO:0051539">
    <property type="term" value="F:4 iron, 4 sulfur cluster binding"/>
    <property type="evidence" value="ECO:0007669"/>
    <property type="project" value="UniProtKB-UniRule"/>
</dbReference>
<proteinExistence type="inferred from homology"/>
<feature type="binding site" evidence="10">
    <location>
        <position position="431"/>
    </location>
    <ligand>
        <name>[4Fe-4S] cluster</name>
        <dbReference type="ChEBI" id="CHEBI:49883"/>
    </ligand>
</feature>
<keyword evidence="7 9" id="KW-0411">Iron-sulfur</keyword>
<dbReference type="GO" id="GO:0005658">
    <property type="term" value="C:alpha DNA polymerase:primase complex"/>
    <property type="evidence" value="ECO:0007669"/>
    <property type="project" value="EnsemblFungi"/>
</dbReference>
<dbReference type="CDD" id="cd07322">
    <property type="entry name" value="PriL_PriS_Eukaryotic"/>
    <property type="match status" value="1"/>
</dbReference>
<dbReference type="GO" id="GO:0003899">
    <property type="term" value="F:DNA-directed RNA polymerase activity"/>
    <property type="evidence" value="ECO:0007669"/>
    <property type="project" value="EnsemblFungi"/>
</dbReference>
<evidence type="ECO:0000313" key="12">
    <source>
        <dbReference type="EMBL" id="ODV58964.1"/>
    </source>
</evidence>
<name>A0A1D2VB90_9ASCO</name>
<keyword evidence="2 9" id="KW-0004">4Fe-4S</keyword>
<dbReference type="PANTHER" id="PTHR10537:SF3">
    <property type="entry name" value="DNA PRIMASE LARGE SUBUNIT"/>
    <property type="match status" value="1"/>
</dbReference>
<evidence type="ECO:0000256" key="9">
    <source>
        <dbReference type="PIRNR" id="PIRNR009449"/>
    </source>
</evidence>
<dbReference type="GO" id="GO:0006269">
    <property type="term" value="P:DNA replication, synthesis of primer"/>
    <property type="evidence" value="ECO:0007669"/>
    <property type="project" value="UniProtKB-KW"/>
</dbReference>
<comment type="similarity">
    <text evidence="1 9">Belongs to the eukaryotic-type primase large subunit family.</text>
</comment>
<evidence type="ECO:0000256" key="3">
    <source>
        <dbReference type="ARBA" id="ARBA00022515"/>
    </source>
</evidence>
<dbReference type="GO" id="GO:0005635">
    <property type="term" value="C:nuclear envelope"/>
    <property type="evidence" value="ECO:0007669"/>
    <property type="project" value="EnsemblFungi"/>
</dbReference>
<evidence type="ECO:0000256" key="2">
    <source>
        <dbReference type="ARBA" id="ARBA00022485"/>
    </source>
</evidence>
<evidence type="ECO:0000256" key="8">
    <source>
        <dbReference type="ARBA" id="ARBA00023125"/>
    </source>
</evidence>
<sequence length="517" mass="61277">MFRRSRRITAGRRNFDNSYNILLNNKDKSLELNYKESTLTFYEYPPLNEITIEEFESWSIDRLKLLVEIELCLSKNQNIKEIEMNIKPLLVKLFPLSKVNANPNKNKIILERRKDLYSHFILRIAFCRSKELRERFIRSETTLFKIRYNLLTQIEKEEFVKKLKLNWEFISKEEKMRLRELLVNASYHDNSNNNNNNNNNNGVGNDNKTLVESYFMKEVFIKLPFEEVIDLIPTRSILIKDGFGYVPQILQLSLLTSEFSRKLEESLLRTLHVLPRLDEDDRLLPILNHLSSGYSSNEYQPSFGEGGNNGNENGDINSDNVLSKDILKHFPPEMKYLINTLVKNSHLRYIGRQQLCLFLKGIGLSCEENLKFFMKQFTKNNKMSVEKFNKEYRYNIRHMYGLEGSRINYKPWDYRTILSKPRPAKGEYHGCLLRDLSNELIVEFLKREYEIVDQHDLTAILDHCQRSEYMLGITKIFEITHKQQLVSMKGKFEESIISHPNLYFDRSRQLEKMLGKE</sequence>
<dbReference type="GO" id="GO:0006302">
    <property type="term" value="P:double-strand break repair"/>
    <property type="evidence" value="ECO:0007669"/>
    <property type="project" value="EnsemblFungi"/>
</dbReference>
<dbReference type="STRING" id="1344418.A0A1D2VB90"/>
<protein>
    <recommendedName>
        <fullName evidence="9">DNA primase large subunit</fullName>
    </recommendedName>
</protein>
<dbReference type="GO" id="GO:0006270">
    <property type="term" value="P:DNA replication initiation"/>
    <property type="evidence" value="ECO:0007669"/>
    <property type="project" value="EnsemblFungi"/>
</dbReference>
<dbReference type="AlphaFoldDB" id="A0A1D2VB90"/>
<evidence type="ECO:0000256" key="7">
    <source>
        <dbReference type="ARBA" id="ARBA00023014"/>
    </source>
</evidence>
<dbReference type="OrthoDB" id="421393at2759"/>
<keyword evidence="6 9" id="KW-0408">Iron</keyword>
<keyword evidence="8 9" id="KW-0238">DNA-binding</keyword>
<dbReference type="InParanoid" id="A0A1D2VB90"/>
<evidence type="ECO:0000256" key="1">
    <source>
        <dbReference type="ARBA" id="ARBA00010564"/>
    </source>
</evidence>
<evidence type="ECO:0000256" key="6">
    <source>
        <dbReference type="ARBA" id="ARBA00023004"/>
    </source>
</evidence>
<dbReference type="InterPro" id="IPR016558">
    <property type="entry name" value="DNA_primase_lsu_euk"/>
</dbReference>
<dbReference type="Pfam" id="PF04104">
    <property type="entry name" value="DNA_primase_lrg"/>
    <property type="match status" value="1"/>
</dbReference>
<evidence type="ECO:0000256" key="4">
    <source>
        <dbReference type="ARBA" id="ARBA00022705"/>
    </source>
</evidence>
<dbReference type="RefSeq" id="XP_020045271.1">
    <property type="nucleotide sequence ID" value="XM_020190847.1"/>
</dbReference>
<comment type="cofactor">
    <cofactor evidence="9">
        <name>[4Fe-4S] cluster</name>
        <dbReference type="ChEBI" id="CHEBI:49883"/>
    </cofactor>
    <text evidence="9">Binds 1 [4Fe-4S] cluster.</text>
</comment>
<dbReference type="Proteomes" id="UP000095038">
    <property type="component" value="Unassembled WGS sequence"/>
</dbReference>
<dbReference type="Gene3D" id="1.20.930.80">
    <property type="match status" value="1"/>
</dbReference>